<reference evidence="2" key="1">
    <citation type="submission" date="2015-07" db="EMBL/GenBank/DDBJ databases">
        <title>Near-Complete Genome Sequence of the Cellulolytic Bacterium Bacteroides (Pseudobacteroides) cellulosolvens ATCC 35603.</title>
        <authorList>
            <person name="Dassa B."/>
            <person name="Utturkar S.M."/>
            <person name="Klingeman D.M."/>
            <person name="Hurt R.A."/>
            <person name="Keller M."/>
            <person name="Xu J."/>
            <person name="Reddy Y.H.K."/>
            <person name="Borovok I."/>
            <person name="Grinberg I.R."/>
            <person name="Lamed R."/>
            <person name="Zhivin O."/>
            <person name="Bayer E.A."/>
            <person name="Brown S.D."/>
        </authorList>
    </citation>
    <scope>NUCLEOTIDE SEQUENCE [LARGE SCALE GENOMIC DNA]</scope>
    <source>
        <strain evidence="2">DSM 2933</strain>
    </source>
</reference>
<keyword evidence="2" id="KW-1185">Reference proteome</keyword>
<organism evidence="1 2">
    <name type="scientific">Pseudobacteroides cellulosolvens ATCC 35603 = DSM 2933</name>
    <dbReference type="NCBI Taxonomy" id="398512"/>
    <lineage>
        <taxon>Bacteria</taxon>
        <taxon>Bacillati</taxon>
        <taxon>Bacillota</taxon>
        <taxon>Clostridia</taxon>
        <taxon>Eubacteriales</taxon>
        <taxon>Oscillospiraceae</taxon>
        <taxon>Pseudobacteroides</taxon>
    </lineage>
</organism>
<sequence length="65" mass="7869">MEMPLKKTLGVFFILFSRQKIKDDKIPSYFVQNVVNQRVIMYNKVNDFPEEWLISIKWIFLFPGK</sequence>
<gene>
    <name evidence="1" type="ORF">Bccel_1079</name>
</gene>
<dbReference type="AlphaFoldDB" id="A0A0L6JJ95"/>
<dbReference type="Proteomes" id="UP000036923">
    <property type="component" value="Unassembled WGS sequence"/>
</dbReference>
<evidence type="ECO:0000313" key="1">
    <source>
        <dbReference type="EMBL" id="KNY25819.1"/>
    </source>
</evidence>
<proteinExistence type="predicted"/>
<dbReference type="STRING" id="398512.Bccel_1079"/>
<evidence type="ECO:0000313" key="2">
    <source>
        <dbReference type="Proteomes" id="UP000036923"/>
    </source>
</evidence>
<protein>
    <submittedName>
        <fullName evidence="1">Uncharacterized protein</fullName>
    </submittedName>
</protein>
<name>A0A0L6JJ95_9FIRM</name>
<dbReference type="EMBL" id="LGTC01000001">
    <property type="protein sequence ID" value="KNY25819.1"/>
    <property type="molecule type" value="Genomic_DNA"/>
</dbReference>
<accession>A0A0L6JJ95</accession>
<comment type="caution">
    <text evidence="1">The sequence shown here is derived from an EMBL/GenBank/DDBJ whole genome shotgun (WGS) entry which is preliminary data.</text>
</comment>